<dbReference type="InterPro" id="IPR050249">
    <property type="entry name" value="Pseudomonas-type_ThrB"/>
</dbReference>
<dbReference type="PANTHER" id="PTHR21064:SF6">
    <property type="entry name" value="AMINOGLYCOSIDE PHOSPHOTRANSFERASE DOMAIN-CONTAINING PROTEIN"/>
    <property type="match status" value="1"/>
</dbReference>
<keyword evidence="4" id="KW-0418">Kinase</keyword>
<feature type="region of interest" description="Disordered" evidence="2">
    <location>
        <begin position="345"/>
        <end position="368"/>
    </location>
</feature>
<keyword evidence="4" id="KW-0808">Transferase</keyword>
<dbReference type="PANTHER" id="PTHR21064">
    <property type="entry name" value="AMINOGLYCOSIDE PHOSPHOTRANSFERASE DOMAIN-CONTAINING PROTEIN-RELATED"/>
    <property type="match status" value="1"/>
</dbReference>
<evidence type="ECO:0000313" key="5">
    <source>
        <dbReference type="Proteomes" id="UP000321261"/>
    </source>
</evidence>
<gene>
    <name evidence="4" type="ORF">FHX44_111117</name>
</gene>
<keyword evidence="5" id="KW-1185">Reference proteome</keyword>
<protein>
    <submittedName>
        <fullName evidence="4">Ser/Thr protein kinase RdoA (MazF antagonist)</fullName>
    </submittedName>
</protein>
<reference evidence="4 5" key="1">
    <citation type="submission" date="2019-06" db="EMBL/GenBank/DDBJ databases">
        <title>Sequencing the genomes of 1000 actinobacteria strains.</title>
        <authorList>
            <person name="Klenk H.-P."/>
        </authorList>
    </citation>
    <scope>NUCLEOTIDE SEQUENCE [LARGE SCALE GENOMIC DNA]</scope>
    <source>
        <strain evidence="4 5">DSM 45671</strain>
    </source>
</reference>
<evidence type="ECO:0000256" key="2">
    <source>
        <dbReference type="SAM" id="MobiDB-lite"/>
    </source>
</evidence>
<organism evidence="4 5">
    <name type="scientific">Pseudonocardia hierapolitana</name>
    <dbReference type="NCBI Taxonomy" id="1128676"/>
    <lineage>
        <taxon>Bacteria</taxon>
        <taxon>Bacillati</taxon>
        <taxon>Actinomycetota</taxon>
        <taxon>Actinomycetes</taxon>
        <taxon>Pseudonocardiales</taxon>
        <taxon>Pseudonocardiaceae</taxon>
        <taxon>Pseudonocardia</taxon>
    </lineage>
</organism>
<evidence type="ECO:0000256" key="1">
    <source>
        <dbReference type="ARBA" id="ARBA00038240"/>
    </source>
</evidence>
<dbReference type="GO" id="GO:0004413">
    <property type="term" value="F:homoserine kinase activity"/>
    <property type="evidence" value="ECO:0007669"/>
    <property type="project" value="TreeGrafter"/>
</dbReference>
<dbReference type="Pfam" id="PF01636">
    <property type="entry name" value="APH"/>
    <property type="match status" value="1"/>
</dbReference>
<dbReference type="InterPro" id="IPR002575">
    <property type="entry name" value="Aminoglycoside_PTrfase"/>
</dbReference>
<sequence>MIEDKAIEDKAIGAKAIEDEAAARGDDRVADAALDRYGLSAQRTRRLINLSENATYRIDDPRTGRSGILRVHRADYHDRAAIESELDWMAALGADTDISTPSVVPTRDDDRVVTVDVDGVARHATLFTVVPGAEPDDAQLGAGTFAALGAITARLHRHARAWRRPAGFSRFSWDWPNSLGASARWGRWQDGIGVGDAERALLAPAAELVRARLAEYGTSPDRFGLIHADLRAANLLVDGDRLHVIDFDDCGFSWFLYDFAAAVSFVEHDPRLPEWQAAWLRGYRTVEPLDPADEQMLATFVMMRRLMLVAWMGSHAHSRECQEIGPGYTADSCTLARRYLQSAGHSLGPDSRAPGQPHDDTLTTPPRS</sequence>
<dbReference type="GO" id="GO:0009088">
    <property type="term" value="P:threonine biosynthetic process"/>
    <property type="evidence" value="ECO:0007669"/>
    <property type="project" value="TreeGrafter"/>
</dbReference>
<dbReference type="Proteomes" id="UP000321261">
    <property type="component" value="Unassembled WGS sequence"/>
</dbReference>
<dbReference type="AlphaFoldDB" id="A0A561SK52"/>
<dbReference type="InterPro" id="IPR011009">
    <property type="entry name" value="Kinase-like_dom_sf"/>
</dbReference>
<accession>A0A561SK52</accession>
<comment type="caution">
    <text evidence="4">The sequence shown here is derived from an EMBL/GenBank/DDBJ whole genome shotgun (WGS) entry which is preliminary data.</text>
</comment>
<proteinExistence type="inferred from homology"/>
<evidence type="ECO:0000259" key="3">
    <source>
        <dbReference type="Pfam" id="PF01636"/>
    </source>
</evidence>
<dbReference type="EMBL" id="VIWU01000001">
    <property type="protein sequence ID" value="TWF75233.1"/>
    <property type="molecule type" value="Genomic_DNA"/>
</dbReference>
<name>A0A561SK52_9PSEU</name>
<evidence type="ECO:0000313" key="4">
    <source>
        <dbReference type="EMBL" id="TWF75233.1"/>
    </source>
</evidence>
<feature type="domain" description="Aminoglycoside phosphotransferase" evidence="3">
    <location>
        <begin position="51"/>
        <end position="284"/>
    </location>
</feature>
<comment type="similarity">
    <text evidence="1">Belongs to the pseudomonas-type ThrB family.</text>
</comment>
<dbReference type="SUPFAM" id="SSF56112">
    <property type="entry name" value="Protein kinase-like (PK-like)"/>
    <property type="match status" value="1"/>
</dbReference>
<dbReference type="Gene3D" id="3.90.1200.10">
    <property type="match status" value="1"/>
</dbReference>
<dbReference type="RefSeq" id="WP_246170223.1">
    <property type="nucleotide sequence ID" value="NZ_VIWU01000001.1"/>
</dbReference>